<comment type="caution">
    <text evidence="2">The sequence shown here is derived from an EMBL/GenBank/DDBJ whole genome shotgun (WGS) entry which is preliminary data.</text>
</comment>
<dbReference type="GO" id="GO:0016747">
    <property type="term" value="F:acyltransferase activity, transferring groups other than amino-acyl groups"/>
    <property type="evidence" value="ECO:0007669"/>
    <property type="project" value="InterPro"/>
</dbReference>
<dbReference type="SUPFAM" id="SSF55729">
    <property type="entry name" value="Acyl-CoA N-acyltransferases (Nat)"/>
    <property type="match status" value="1"/>
</dbReference>
<dbReference type="InterPro" id="IPR016181">
    <property type="entry name" value="Acyl_CoA_acyltransferase"/>
</dbReference>
<dbReference type="RefSeq" id="WP_021261152.1">
    <property type="nucleotide sequence ID" value="NZ_ATMT01000065.1"/>
</dbReference>
<dbReference type="eggNOG" id="COG0456">
    <property type="taxonomic scope" value="Bacteria"/>
</dbReference>
<dbReference type="AlphaFoldDB" id="S9SND1"/>
<proteinExistence type="predicted"/>
<reference evidence="2 3" key="1">
    <citation type="submission" date="2013-05" db="EMBL/GenBank/DDBJ databases">
        <authorList>
            <person name="Strain E.A."/>
            <person name="Brown E."/>
            <person name="Allard M.W."/>
            <person name="Luo Y.L."/>
        </authorList>
    </citation>
    <scope>NUCLEOTIDE SEQUENCE [LARGE SCALE GENOMIC DNA]</scope>
    <source>
        <strain evidence="2 3">TS-15</strain>
    </source>
</reference>
<dbReference type="EMBL" id="ATMT01000065">
    <property type="protein sequence ID" value="EPY05573.1"/>
    <property type="molecule type" value="Genomic_DNA"/>
</dbReference>
<evidence type="ECO:0000259" key="1">
    <source>
        <dbReference type="PROSITE" id="PS51186"/>
    </source>
</evidence>
<dbReference type="InterPro" id="IPR000182">
    <property type="entry name" value="GNAT_dom"/>
</dbReference>
<sequence length="175" mass="20327">MSSSYEKIAFVWTEPKEKVVVPDRCDFTKVIPELENTFIEIISQVVVDSLDREDKKHITPESHLELVESIFNVDAAYFQYEKEWWELAYYNGEIVGFIQPVVFKGCEKNGLMEGTIHYIGVIPKFRGKGFINDLLLRATRILQDIGVWRIFADTDVENIPMRNAFEKAGYEKNKP</sequence>
<organism evidence="2 3">
    <name type="scientific">Paenibacillus alvei TS-15</name>
    <dbReference type="NCBI Taxonomy" id="1117108"/>
    <lineage>
        <taxon>Bacteria</taxon>
        <taxon>Bacillati</taxon>
        <taxon>Bacillota</taxon>
        <taxon>Bacilli</taxon>
        <taxon>Bacillales</taxon>
        <taxon>Paenibacillaceae</taxon>
        <taxon>Paenibacillus</taxon>
    </lineage>
</organism>
<name>S9SND1_PAEAL</name>
<dbReference type="Proteomes" id="UP000015344">
    <property type="component" value="Unassembled WGS sequence"/>
</dbReference>
<dbReference type="PATRIC" id="fig|1117108.3.peg.4001"/>
<evidence type="ECO:0000313" key="2">
    <source>
        <dbReference type="EMBL" id="EPY05573.1"/>
    </source>
</evidence>
<evidence type="ECO:0000313" key="3">
    <source>
        <dbReference type="Proteomes" id="UP000015344"/>
    </source>
</evidence>
<keyword evidence="2" id="KW-0808">Transferase</keyword>
<dbReference type="PROSITE" id="PS51186">
    <property type="entry name" value="GNAT"/>
    <property type="match status" value="1"/>
</dbReference>
<feature type="domain" description="N-acetyltransferase" evidence="1">
    <location>
        <begin position="45"/>
        <end position="175"/>
    </location>
</feature>
<dbReference type="Gene3D" id="3.40.630.30">
    <property type="match status" value="1"/>
</dbReference>
<accession>S9SND1</accession>
<protein>
    <submittedName>
        <fullName evidence="2">GCN5-like N-acetyltransferase</fullName>
    </submittedName>
</protein>
<gene>
    <name evidence="2" type="ORF">PAALTS15_19453</name>
</gene>
<dbReference type="Pfam" id="PF00583">
    <property type="entry name" value="Acetyltransf_1"/>
    <property type="match status" value="1"/>
</dbReference>
<dbReference type="CDD" id="cd04301">
    <property type="entry name" value="NAT_SF"/>
    <property type="match status" value="1"/>
</dbReference>